<gene>
    <name evidence="1" type="ORF">LCGC14_2087530</name>
</gene>
<dbReference type="EMBL" id="LAZR01025353">
    <property type="protein sequence ID" value="KKL72176.1"/>
    <property type="molecule type" value="Genomic_DNA"/>
</dbReference>
<sequence>MLIKIGGKERELKLTVGTLRRFEKRSGVKLFSALSGELGKVLSAPGKQMSEADGIKLFAGVFPGVTEVAALLYECCVTLKEQRSLTFDDFCDDIDVSMMGTVVRTVLEEIGEFMPEAPEAQDSASGDASVPLGQ</sequence>
<evidence type="ECO:0000313" key="1">
    <source>
        <dbReference type="EMBL" id="KKL72176.1"/>
    </source>
</evidence>
<comment type="caution">
    <text evidence="1">The sequence shown here is derived from an EMBL/GenBank/DDBJ whole genome shotgun (WGS) entry which is preliminary data.</text>
</comment>
<organism evidence="1">
    <name type="scientific">marine sediment metagenome</name>
    <dbReference type="NCBI Taxonomy" id="412755"/>
    <lineage>
        <taxon>unclassified sequences</taxon>
        <taxon>metagenomes</taxon>
        <taxon>ecological metagenomes</taxon>
    </lineage>
</organism>
<proteinExistence type="predicted"/>
<name>A0A0F9F140_9ZZZZ</name>
<protein>
    <submittedName>
        <fullName evidence="1">Uncharacterized protein</fullName>
    </submittedName>
</protein>
<accession>A0A0F9F140</accession>
<dbReference type="AlphaFoldDB" id="A0A0F9F140"/>
<reference evidence="1" key="1">
    <citation type="journal article" date="2015" name="Nature">
        <title>Complex archaea that bridge the gap between prokaryotes and eukaryotes.</title>
        <authorList>
            <person name="Spang A."/>
            <person name="Saw J.H."/>
            <person name="Jorgensen S.L."/>
            <person name="Zaremba-Niedzwiedzka K."/>
            <person name="Martijn J."/>
            <person name="Lind A.E."/>
            <person name="van Eijk R."/>
            <person name="Schleper C."/>
            <person name="Guy L."/>
            <person name="Ettema T.J."/>
        </authorList>
    </citation>
    <scope>NUCLEOTIDE SEQUENCE</scope>
</reference>